<dbReference type="Proteomes" id="UP001352852">
    <property type="component" value="Unassembled WGS sequence"/>
</dbReference>
<dbReference type="PANTHER" id="PTHR21178:SF8">
    <property type="entry name" value="CILIA- AND FLAGELLA-ASSOCIATED PROTEIN 61"/>
    <property type="match status" value="1"/>
</dbReference>
<accession>A0ABU7E2A8</accession>
<dbReference type="PANTHER" id="PTHR21178">
    <property type="entry name" value="CILIA- AND FLAGELLA-ASSOCIATED PROTEIN 61"/>
    <property type="match status" value="1"/>
</dbReference>
<protein>
    <submittedName>
        <fullName evidence="1">Uncharacterized protein</fullName>
    </submittedName>
</protein>
<sequence length="153" mass="16622">MEMISLKSAFMLDLLYVAEIFIVSLLNVIPDNAIVYGNGLDVYITVQTLLSLGIRGSRIHLILPPSEHAVSCFPDPAVEKAVEAAMRNAEVQVHQNCLLAQINDGEQPDPIASVSFTSDSEPLHLHCGVSFCLESDGRVLAFFLSVLVLTAQI</sequence>
<proteinExistence type="predicted"/>
<evidence type="ECO:0000313" key="2">
    <source>
        <dbReference type="Proteomes" id="UP001352852"/>
    </source>
</evidence>
<dbReference type="EMBL" id="JAHUTJ010043064">
    <property type="protein sequence ID" value="MED6281418.1"/>
    <property type="molecule type" value="Genomic_DNA"/>
</dbReference>
<dbReference type="InterPro" id="IPR038884">
    <property type="entry name" value="CFAP61"/>
</dbReference>
<reference evidence="1 2" key="1">
    <citation type="submission" date="2021-06" db="EMBL/GenBank/DDBJ databases">
        <authorList>
            <person name="Palmer J.M."/>
        </authorList>
    </citation>
    <scope>NUCLEOTIDE SEQUENCE [LARGE SCALE GENOMIC DNA]</scope>
    <source>
        <strain evidence="1 2">CL_MEX2019</strain>
        <tissue evidence="1">Muscle</tissue>
    </source>
</reference>
<organism evidence="1 2">
    <name type="scientific">Characodon lateralis</name>
    <dbReference type="NCBI Taxonomy" id="208331"/>
    <lineage>
        <taxon>Eukaryota</taxon>
        <taxon>Metazoa</taxon>
        <taxon>Chordata</taxon>
        <taxon>Craniata</taxon>
        <taxon>Vertebrata</taxon>
        <taxon>Euteleostomi</taxon>
        <taxon>Actinopterygii</taxon>
        <taxon>Neopterygii</taxon>
        <taxon>Teleostei</taxon>
        <taxon>Neoteleostei</taxon>
        <taxon>Acanthomorphata</taxon>
        <taxon>Ovalentaria</taxon>
        <taxon>Atherinomorphae</taxon>
        <taxon>Cyprinodontiformes</taxon>
        <taxon>Goodeidae</taxon>
        <taxon>Characodon</taxon>
    </lineage>
</organism>
<comment type="caution">
    <text evidence="1">The sequence shown here is derived from an EMBL/GenBank/DDBJ whole genome shotgun (WGS) entry which is preliminary data.</text>
</comment>
<gene>
    <name evidence="1" type="ORF">CHARACLAT_021329</name>
</gene>
<name>A0ABU7E2A8_9TELE</name>
<evidence type="ECO:0000313" key="1">
    <source>
        <dbReference type="EMBL" id="MED6281418.1"/>
    </source>
</evidence>
<keyword evidence="2" id="KW-1185">Reference proteome</keyword>